<evidence type="ECO:0000256" key="1">
    <source>
        <dbReference type="ARBA" id="ARBA00004651"/>
    </source>
</evidence>
<feature type="transmembrane region" description="Helical" evidence="6">
    <location>
        <begin position="347"/>
        <end position="364"/>
    </location>
</feature>
<dbReference type="CDD" id="cd17324">
    <property type="entry name" value="MFS_NepI_like"/>
    <property type="match status" value="1"/>
</dbReference>
<dbReference type="InterPro" id="IPR020846">
    <property type="entry name" value="MFS_dom"/>
</dbReference>
<sequence>MCLQGFCIAFNVASVSAIVPAIASDFGISDFVAGRINWAYMLPYGIMALLYGPLTRVFENRHIAVASLLCFSIFSFLSGIAADISQLFVYRLLVGMFAAAITPLSLIYIADHAPQDGRGKAVGLFFSATFIADLSGLFLSGIIPWRAMFFIPAVLGGITAFLTARHFPATLAGAPFGSAERRDEVGMRYAEAFRDRGILAAFAYIFLISMLYHGVRQWLGVYFAQGLGLRQFWVSMVLTMASIAGIFGEAMGGFLSDRQGRIPTLKMGVFLMVLSLAILIFFKAVAALCVILLIWGFGWTMNHAGLSTHLTDLNKHYIKEISSLNSSVRFVSGGLGVIAGGWVMQRGFAPGFAVFAVALFLMYLQTDKILKKELA</sequence>
<keyword evidence="4 6" id="KW-1133">Transmembrane helix</keyword>
<dbReference type="InterPro" id="IPR011701">
    <property type="entry name" value="MFS"/>
</dbReference>
<dbReference type="InterPro" id="IPR050189">
    <property type="entry name" value="MFS_Efflux_Transporters"/>
</dbReference>
<keyword evidence="2" id="KW-1003">Cell membrane</keyword>
<feature type="transmembrane region" description="Helical" evidence="6">
    <location>
        <begin position="88"/>
        <end position="109"/>
    </location>
</feature>
<comment type="subcellular location">
    <subcellularLocation>
        <location evidence="1">Cell membrane</location>
        <topology evidence="1">Multi-pass membrane protein</topology>
    </subcellularLocation>
</comment>
<name>A0A410P613_VELA1</name>
<feature type="transmembrane region" description="Helical" evidence="6">
    <location>
        <begin position="121"/>
        <end position="143"/>
    </location>
</feature>
<feature type="transmembrane region" description="Helical" evidence="6">
    <location>
        <begin position="63"/>
        <end position="82"/>
    </location>
</feature>
<keyword evidence="5 6" id="KW-0472">Membrane</keyword>
<dbReference type="PROSITE" id="PS50850">
    <property type="entry name" value="MFS"/>
    <property type="match status" value="1"/>
</dbReference>
<feature type="transmembrane region" description="Helical" evidence="6">
    <location>
        <begin position="149"/>
        <end position="172"/>
    </location>
</feature>
<dbReference type="InterPro" id="IPR036259">
    <property type="entry name" value="MFS_trans_sf"/>
</dbReference>
<evidence type="ECO:0000256" key="5">
    <source>
        <dbReference type="ARBA" id="ARBA00023136"/>
    </source>
</evidence>
<protein>
    <recommendedName>
        <fullName evidence="7">Major facilitator superfamily (MFS) profile domain-containing protein</fullName>
    </recommendedName>
</protein>
<feature type="transmembrane region" description="Helical" evidence="6">
    <location>
        <begin position="267"/>
        <end position="297"/>
    </location>
</feature>
<feature type="transmembrane region" description="Helical" evidence="6">
    <location>
        <begin position="33"/>
        <end position="51"/>
    </location>
</feature>
<proteinExistence type="predicted"/>
<organism evidence="8 9">
    <name type="scientific">Velamenicoccus archaeovorus</name>
    <dbReference type="NCBI Taxonomy" id="1930593"/>
    <lineage>
        <taxon>Bacteria</taxon>
        <taxon>Pseudomonadati</taxon>
        <taxon>Candidatus Omnitrophota</taxon>
        <taxon>Candidatus Velamenicoccus</taxon>
    </lineage>
</organism>
<reference evidence="8 9" key="1">
    <citation type="submission" date="2017-01" db="EMBL/GenBank/DDBJ databases">
        <title>First insights into the biology of 'candidatus Vampirococcus archaeovorus'.</title>
        <authorList>
            <person name="Kizina J."/>
            <person name="Jordan S."/>
            <person name="Stueber K."/>
            <person name="Reinhardt R."/>
            <person name="Harder J."/>
        </authorList>
    </citation>
    <scope>NUCLEOTIDE SEQUENCE [LARGE SCALE GENOMIC DNA]</scope>
    <source>
        <strain evidence="8 9">LiM</strain>
    </source>
</reference>
<dbReference type="Proteomes" id="UP000287243">
    <property type="component" value="Chromosome"/>
</dbReference>
<evidence type="ECO:0000259" key="7">
    <source>
        <dbReference type="PROSITE" id="PS50850"/>
    </source>
</evidence>
<evidence type="ECO:0000256" key="6">
    <source>
        <dbReference type="SAM" id="Phobius"/>
    </source>
</evidence>
<gene>
    <name evidence="8" type="ORF">BU251_07855</name>
</gene>
<dbReference type="KEGG" id="vai:BU251_07855"/>
<accession>A0A410P613</accession>
<evidence type="ECO:0000313" key="9">
    <source>
        <dbReference type="Proteomes" id="UP000287243"/>
    </source>
</evidence>
<feature type="domain" description="Major facilitator superfamily (MFS) profile" evidence="7">
    <location>
        <begin position="1"/>
        <end position="374"/>
    </location>
</feature>
<keyword evidence="9" id="KW-1185">Reference proteome</keyword>
<feature type="transmembrane region" description="Helical" evidence="6">
    <location>
        <begin position="232"/>
        <end position="255"/>
    </location>
</feature>
<keyword evidence="3 6" id="KW-0812">Transmembrane</keyword>
<dbReference type="Pfam" id="PF07690">
    <property type="entry name" value="MFS_1"/>
    <property type="match status" value="1"/>
</dbReference>
<dbReference type="Gene3D" id="1.20.1250.20">
    <property type="entry name" value="MFS general substrate transporter like domains"/>
    <property type="match status" value="2"/>
</dbReference>
<dbReference type="SUPFAM" id="SSF103473">
    <property type="entry name" value="MFS general substrate transporter"/>
    <property type="match status" value="1"/>
</dbReference>
<evidence type="ECO:0000256" key="3">
    <source>
        <dbReference type="ARBA" id="ARBA00022692"/>
    </source>
</evidence>
<evidence type="ECO:0000313" key="8">
    <source>
        <dbReference type="EMBL" id="QAT17636.1"/>
    </source>
</evidence>
<dbReference type="GO" id="GO:0005886">
    <property type="term" value="C:plasma membrane"/>
    <property type="evidence" value="ECO:0007669"/>
    <property type="project" value="UniProtKB-SubCell"/>
</dbReference>
<evidence type="ECO:0000256" key="2">
    <source>
        <dbReference type="ARBA" id="ARBA00022475"/>
    </source>
</evidence>
<dbReference type="PANTHER" id="PTHR43124">
    <property type="entry name" value="PURINE EFFLUX PUMP PBUE"/>
    <property type="match status" value="1"/>
</dbReference>
<dbReference type="AlphaFoldDB" id="A0A410P613"/>
<feature type="transmembrane region" description="Helical" evidence="6">
    <location>
        <begin position="193"/>
        <end position="212"/>
    </location>
</feature>
<evidence type="ECO:0000256" key="4">
    <source>
        <dbReference type="ARBA" id="ARBA00022989"/>
    </source>
</evidence>
<dbReference type="PANTHER" id="PTHR43124:SF10">
    <property type="entry name" value="PURINE EFFLUX PUMP PBUE"/>
    <property type="match status" value="1"/>
</dbReference>
<dbReference type="EMBL" id="CP019384">
    <property type="protein sequence ID" value="QAT17636.1"/>
    <property type="molecule type" value="Genomic_DNA"/>
</dbReference>
<dbReference type="GO" id="GO:0022857">
    <property type="term" value="F:transmembrane transporter activity"/>
    <property type="evidence" value="ECO:0007669"/>
    <property type="project" value="InterPro"/>
</dbReference>